<proteinExistence type="predicted"/>
<name>A0A5B7K0A6_PORTR</name>
<evidence type="ECO:0000313" key="1">
    <source>
        <dbReference type="EMBL" id="MPD03762.1"/>
    </source>
</evidence>
<evidence type="ECO:0000313" key="2">
    <source>
        <dbReference type="Proteomes" id="UP000324222"/>
    </source>
</evidence>
<organism evidence="1 2">
    <name type="scientific">Portunus trituberculatus</name>
    <name type="common">Swimming crab</name>
    <name type="synonym">Neptunus trituberculatus</name>
    <dbReference type="NCBI Taxonomy" id="210409"/>
    <lineage>
        <taxon>Eukaryota</taxon>
        <taxon>Metazoa</taxon>
        <taxon>Ecdysozoa</taxon>
        <taxon>Arthropoda</taxon>
        <taxon>Crustacea</taxon>
        <taxon>Multicrustacea</taxon>
        <taxon>Malacostraca</taxon>
        <taxon>Eumalacostraca</taxon>
        <taxon>Eucarida</taxon>
        <taxon>Decapoda</taxon>
        <taxon>Pleocyemata</taxon>
        <taxon>Brachyura</taxon>
        <taxon>Eubrachyura</taxon>
        <taxon>Portunoidea</taxon>
        <taxon>Portunidae</taxon>
        <taxon>Portuninae</taxon>
        <taxon>Portunus</taxon>
    </lineage>
</organism>
<keyword evidence="2" id="KW-1185">Reference proteome</keyword>
<reference evidence="1 2" key="1">
    <citation type="submission" date="2019-05" db="EMBL/GenBank/DDBJ databases">
        <title>Another draft genome of Portunus trituberculatus and its Hox gene families provides insights of decapod evolution.</title>
        <authorList>
            <person name="Jeong J.-H."/>
            <person name="Song I."/>
            <person name="Kim S."/>
            <person name="Choi T."/>
            <person name="Kim D."/>
            <person name="Ryu S."/>
            <person name="Kim W."/>
        </authorList>
    </citation>
    <scope>NUCLEOTIDE SEQUENCE [LARGE SCALE GENOMIC DNA]</scope>
    <source>
        <tissue evidence="1">Muscle</tissue>
    </source>
</reference>
<dbReference type="EMBL" id="VSRR010137806">
    <property type="protein sequence ID" value="MPD03762.1"/>
    <property type="molecule type" value="Genomic_DNA"/>
</dbReference>
<dbReference type="Proteomes" id="UP000324222">
    <property type="component" value="Unassembled WGS sequence"/>
</dbReference>
<gene>
    <name evidence="1" type="ORF">E2C01_099415</name>
</gene>
<accession>A0A5B7K0A6</accession>
<comment type="caution">
    <text evidence="1">The sequence shown here is derived from an EMBL/GenBank/DDBJ whole genome shotgun (WGS) entry which is preliminary data.</text>
</comment>
<protein>
    <submittedName>
        <fullName evidence="1">Uncharacterized protein</fullName>
    </submittedName>
</protein>
<dbReference type="AlphaFoldDB" id="A0A5B7K0A6"/>
<sequence length="17" mass="1898">MPLKEPTPSSLTPSRRT</sequence>